<evidence type="ECO:0000313" key="12">
    <source>
        <dbReference type="EMBL" id="VYS79944.1"/>
    </source>
</evidence>
<proteinExistence type="inferred from homology"/>
<dbReference type="PANTHER" id="PTHR43463:SF1">
    <property type="entry name" value="NICOTINATE-NUCLEOTIDE--DIMETHYLBENZIMIDAZOLE PHOSPHORIBOSYLTRANSFERASE"/>
    <property type="match status" value="1"/>
</dbReference>
<dbReference type="SUPFAM" id="SSF52733">
    <property type="entry name" value="Nicotinate mononucleotide:5,6-dimethylbenzimidazole phosphoribosyltransferase (CobT)"/>
    <property type="match status" value="1"/>
</dbReference>
<dbReference type="Pfam" id="PF02277">
    <property type="entry name" value="DBI_PRT"/>
    <property type="match status" value="1"/>
</dbReference>
<name>A0A6N2RH53_9FIRM</name>
<dbReference type="NCBIfam" id="NF000996">
    <property type="entry name" value="PRK00105.1"/>
    <property type="match status" value="1"/>
</dbReference>
<dbReference type="InterPro" id="IPR003200">
    <property type="entry name" value="Nict_dMeBzImd_PRibTrfase"/>
</dbReference>
<evidence type="ECO:0000256" key="8">
    <source>
        <dbReference type="ARBA" id="ARBA00022679"/>
    </source>
</evidence>
<dbReference type="EMBL" id="CACRSL010000003">
    <property type="protein sequence ID" value="VYS79944.1"/>
    <property type="molecule type" value="Genomic_DNA"/>
</dbReference>
<sequence>MTLEEALTLLRDKRPDASAQGEAQARLDGIAKPLHSLGLLEDMVVKIAGITGSAELDLSKKCVVVFCADNGVVAEGVTQTGSEITALVAENLSKGITTVNRMAACAGAKVLPVDIGVAREVKGPLCRKIAFGTKNLAVEPAMTRQQTTAALEVGIQLAGELKQEGFSILATGEMGIGNTTTSSAVLAALLQIPARQVTGRGAGLSTQGLERKIQVIEQALALHRPDPGDPLDVLSKVGGLDIAGMAGLFLGGGVYGIPVVIDGLISGVAALIAQRLAPGIEAYMLPSHQSAEPAGELVLSALGLTAPLRCGMCLGEGTGAVALFPLLDMVEAVYRETSTFAEISMEPYRTLV</sequence>
<dbReference type="InterPro" id="IPR017846">
    <property type="entry name" value="Nict_dMeBzImd_PRibTrfase_bact"/>
</dbReference>
<dbReference type="PANTHER" id="PTHR43463">
    <property type="entry name" value="NICOTINATE-NUCLEOTIDE--DIMETHYLBENZIMIDAZOLE PHOSPHORIBOSYLTRANSFERASE"/>
    <property type="match status" value="1"/>
</dbReference>
<evidence type="ECO:0000256" key="4">
    <source>
        <dbReference type="ARBA" id="ARBA00011991"/>
    </source>
</evidence>
<dbReference type="UniPathway" id="UPA00061">
    <property type="reaction ID" value="UER00516"/>
</dbReference>
<evidence type="ECO:0000256" key="10">
    <source>
        <dbReference type="ARBA" id="ARBA00047340"/>
    </source>
</evidence>
<comment type="similarity">
    <text evidence="3 11">Belongs to the CobT family.</text>
</comment>
<dbReference type="GO" id="GO:0009236">
    <property type="term" value="P:cobalamin biosynthetic process"/>
    <property type="evidence" value="ECO:0007669"/>
    <property type="project" value="UniProtKB-UniRule"/>
</dbReference>
<dbReference type="EC" id="2.4.2.21" evidence="4 11"/>
<evidence type="ECO:0000256" key="5">
    <source>
        <dbReference type="ARBA" id="ARBA00015486"/>
    </source>
</evidence>
<gene>
    <name evidence="11 12" type="primary">cobT</name>
    <name evidence="12" type="ORF">AULFYP135_00416</name>
</gene>
<dbReference type="GO" id="GO:0008939">
    <property type="term" value="F:nicotinate-nucleotide-dimethylbenzimidazole phosphoribosyltransferase activity"/>
    <property type="evidence" value="ECO:0007669"/>
    <property type="project" value="UniProtKB-UniRule"/>
</dbReference>
<reference evidence="12" key="1">
    <citation type="submission" date="2019-11" db="EMBL/GenBank/DDBJ databases">
        <authorList>
            <person name="Feng L."/>
        </authorList>
    </citation>
    <scope>NUCLEOTIDE SEQUENCE</scope>
    <source>
        <strain evidence="12">AundefinedLFYP135</strain>
    </source>
</reference>
<protein>
    <recommendedName>
        <fullName evidence="5 11">Nicotinate-nucleotide--dimethylbenzimidazole phosphoribosyltransferase</fullName>
        <shortName evidence="11">NN:DBI PRT</shortName>
        <ecNumber evidence="4 11">2.4.2.21</ecNumber>
    </recommendedName>
    <alternativeName>
        <fullName evidence="9 11">N(1)-alpha-phosphoribosyltransferase</fullName>
    </alternativeName>
</protein>
<evidence type="ECO:0000256" key="11">
    <source>
        <dbReference type="HAMAP-Rule" id="MF_00230"/>
    </source>
</evidence>
<dbReference type="CDD" id="cd02439">
    <property type="entry name" value="DMB-PRT_CobT"/>
    <property type="match status" value="1"/>
</dbReference>
<comment type="catalytic activity">
    <reaction evidence="10 11">
        <text>5,6-dimethylbenzimidazole + nicotinate beta-D-ribonucleotide = alpha-ribazole 5'-phosphate + nicotinate + H(+)</text>
        <dbReference type="Rhea" id="RHEA:11196"/>
        <dbReference type="ChEBI" id="CHEBI:15378"/>
        <dbReference type="ChEBI" id="CHEBI:15890"/>
        <dbReference type="ChEBI" id="CHEBI:32544"/>
        <dbReference type="ChEBI" id="CHEBI:57502"/>
        <dbReference type="ChEBI" id="CHEBI:57918"/>
        <dbReference type="EC" id="2.4.2.21"/>
    </reaction>
</comment>
<evidence type="ECO:0000256" key="6">
    <source>
        <dbReference type="ARBA" id="ARBA00022573"/>
    </source>
</evidence>
<comment type="function">
    <text evidence="1 11">Catalyzes the synthesis of alpha-ribazole-5'-phosphate from nicotinate mononucleotide (NAMN) and 5,6-dimethylbenzimidazole (DMB).</text>
</comment>
<dbReference type="FunFam" id="3.40.50.10210:FF:000001">
    <property type="entry name" value="Nicotinate-nucleotide--dimethylbenzimidazole phosphoribosyltransferase"/>
    <property type="match status" value="1"/>
</dbReference>
<accession>A0A6N2RH53</accession>
<dbReference type="HAMAP" id="MF_00230">
    <property type="entry name" value="CobT"/>
    <property type="match status" value="1"/>
</dbReference>
<keyword evidence="7 11" id="KW-0328">Glycosyltransferase</keyword>
<dbReference type="Gene3D" id="3.40.50.10210">
    <property type="match status" value="1"/>
</dbReference>
<evidence type="ECO:0000256" key="1">
    <source>
        <dbReference type="ARBA" id="ARBA00002197"/>
    </source>
</evidence>
<dbReference type="NCBIfam" id="TIGR03160">
    <property type="entry name" value="cobT_DBIPRT"/>
    <property type="match status" value="1"/>
</dbReference>
<keyword evidence="6 11" id="KW-0169">Cobalamin biosynthesis</keyword>
<feature type="active site" description="Proton acceptor" evidence="11">
    <location>
        <position position="316"/>
    </location>
</feature>
<dbReference type="InterPro" id="IPR036087">
    <property type="entry name" value="Nict_dMeBzImd_PRibTrfase_sf"/>
</dbReference>
<evidence type="ECO:0000256" key="7">
    <source>
        <dbReference type="ARBA" id="ARBA00022676"/>
    </source>
</evidence>
<organism evidence="12">
    <name type="scientific">uncultured Anaerotruncus sp</name>
    <dbReference type="NCBI Taxonomy" id="905011"/>
    <lineage>
        <taxon>Bacteria</taxon>
        <taxon>Bacillati</taxon>
        <taxon>Bacillota</taxon>
        <taxon>Clostridia</taxon>
        <taxon>Eubacteriales</taxon>
        <taxon>Oscillospiraceae</taxon>
        <taxon>Anaerotruncus</taxon>
        <taxon>environmental samples</taxon>
    </lineage>
</organism>
<dbReference type="InterPro" id="IPR023195">
    <property type="entry name" value="Nict_dMeBzImd_PRibTrfase_N"/>
</dbReference>
<keyword evidence="8 11" id="KW-0808">Transferase</keyword>
<evidence type="ECO:0000256" key="2">
    <source>
        <dbReference type="ARBA" id="ARBA00005049"/>
    </source>
</evidence>
<comment type="pathway">
    <text evidence="2 11">Nucleoside biosynthesis; alpha-ribazole biosynthesis; alpha-ribazole from 5,6-dimethylbenzimidazole: step 1/2.</text>
</comment>
<evidence type="ECO:0000256" key="9">
    <source>
        <dbReference type="ARBA" id="ARBA00030686"/>
    </source>
</evidence>
<dbReference type="Gene3D" id="1.10.1610.10">
    <property type="match status" value="1"/>
</dbReference>
<evidence type="ECO:0000256" key="3">
    <source>
        <dbReference type="ARBA" id="ARBA00007110"/>
    </source>
</evidence>
<dbReference type="AlphaFoldDB" id="A0A6N2RH53"/>